<accession>A0ABQ1GHR3</accession>
<reference evidence="2" key="1">
    <citation type="journal article" date="2019" name="Int. J. Syst. Evol. Microbiol.">
        <title>The Global Catalogue of Microorganisms (GCM) 10K type strain sequencing project: providing services to taxonomists for standard genome sequencing and annotation.</title>
        <authorList>
            <consortium name="The Broad Institute Genomics Platform"/>
            <consortium name="The Broad Institute Genome Sequencing Center for Infectious Disease"/>
            <person name="Wu L."/>
            <person name="Ma J."/>
        </authorList>
    </citation>
    <scope>NUCLEOTIDE SEQUENCE [LARGE SCALE GENOMIC DNA]</scope>
    <source>
        <strain evidence="2">CGMCC 1.15044</strain>
    </source>
</reference>
<evidence type="ECO:0000313" key="2">
    <source>
        <dbReference type="Proteomes" id="UP000609323"/>
    </source>
</evidence>
<proteinExistence type="predicted"/>
<comment type="caution">
    <text evidence="1">The sequence shown here is derived from an EMBL/GenBank/DDBJ whole genome shotgun (WGS) entry which is preliminary data.</text>
</comment>
<evidence type="ECO:0000313" key="1">
    <source>
        <dbReference type="EMBL" id="GGA43857.1"/>
    </source>
</evidence>
<sequence>MLFPNIPTKTLGGNVFWETVLQRRGWKLQRNVFTEHFRILDPRQIRQAWGYDEMEIREAFRVFTENQINV</sequence>
<dbReference type="EMBL" id="BMHF01000011">
    <property type="protein sequence ID" value="GGA43857.1"/>
    <property type="molecule type" value="Genomic_DNA"/>
</dbReference>
<dbReference type="RefSeq" id="WP_094094454.1">
    <property type="nucleotide sequence ID" value="NZ_BMHF01000011.1"/>
</dbReference>
<gene>
    <name evidence="1" type="ORF">GCM10010917_31450</name>
</gene>
<name>A0ABQ1GHR3_9BACL</name>
<keyword evidence="2" id="KW-1185">Reference proteome</keyword>
<organism evidence="1 2">
    <name type="scientific">Paenibacillus physcomitrellae</name>
    <dbReference type="NCBI Taxonomy" id="1619311"/>
    <lineage>
        <taxon>Bacteria</taxon>
        <taxon>Bacillati</taxon>
        <taxon>Bacillota</taxon>
        <taxon>Bacilli</taxon>
        <taxon>Bacillales</taxon>
        <taxon>Paenibacillaceae</taxon>
        <taxon>Paenibacillus</taxon>
    </lineage>
</organism>
<dbReference type="Proteomes" id="UP000609323">
    <property type="component" value="Unassembled WGS sequence"/>
</dbReference>
<protein>
    <submittedName>
        <fullName evidence="1">Uncharacterized protein</fullName>
    </submittedName>
</protein>